<gene>
    <name evidence="1" type="ordered locus">Selin_1725</name>
</gene>
<dbReference type="PANTHER" id="PTHR35841:SF1">
    <property type="entry name" value="PHOSPHONATES-BINDING PERIPLASMIC PROTEIN"/>
    <property type="match status" value="1"/>
</dbReference>
<dbReference type="Gene3D" id="3.40.190.10">
    <property type="entry name" value="Periplasmic binding protein-like II"/>
    <property type="match status" value="2"/>
</dbReference>
<proteinExistence type="predicted"/>
<dbReference type="RefSeq" id="WP_013506334.1">
    <property type="nucleotide sequence ID" value="NC_014836.1"/>
</dbReference>
<dbReference type="OrthoDB" id="9802896at2"/>
<keyword evidence="2" id="KW-1185">Reference proteome</keyword>
<accession>E6W0V9</accession>
<reference evidence="1 2" key="1">
    <citation type="submission" date="2010-12" db="EMBL/GenBank/DDBJ databases">
        <title>Complete sequence of Desulfurispirillum indicum S5.</title>
        <authorList>
            <consortium name="US DOE Joint Genome Institute"/>
            <person name="Lucas S."/>
            <person name="Copeland A."/>
            <person name="Lapidus A."/>
            <person name="Cheng J.-F."/>
            <person name="Goodwin L."/>
            <person name="Pitluck S."/>
            <person name="Chertkov O."/>
            <person name="Held B."/>
            <person name="Detter J.C."/>
            <person name="Han C."/>
            <person name="Tapia R."/>
            <person name="Land M."/>
            <person name="Hauser L."/>
            <person name="Kyrpides N."/>
            <person name="Ivanova N."/>
            <person name="Mikhailova N."/>
            <person name="Haggblom M."/>
            <person name="Rauschenbach I."/>
            <person name="Bini E."/>
            <person name="Woyke T."/>
        </authorList>
    </citation>
    <scope>NUCLEOTIDE SEQUENCE [LARGE SCALE GENOMIC DNA]</scope>
    <source>
        <strain evidence="2">ATCC BAA-1389 / DSM 22839 / S5</strain>
    </source>
</reference>
<dbReference type="STRING" id="653733.Selin_1725"/>
<name>E6W0V9_DESIS</name>
<dbReference type="Proteomes" id="UP000002572">
    <property type="component" value="Chromosome"/>
</dbReference>
<dbReference type="AlphaFoldDB" id="E6W0V9"/>
<protein>
    <submittedName>
        <fullName evidence="1">ABC transporter, substrate-binding protein, putative</fullName>
    </submittedName>
</protein>
<sequence>MPNPQLKELPIRYLFITALIAGCFLQGVGARELTYAPLPLENPRQVMTQSQPLVKYLEMGMGQEVTVRLLAHHGQVVSEFAEGNIDLALLGPLPVMALWHMEVDAVPLVFFHESDGTPAYTCAIAVPFDGHATLAELTGETEGPFALTHPLSTCGYFATYWQLQRAGAEISALPHAFLGNHEDVALALARGHYAAGGLKATVARRYAHIGVRILAESPPLPGFSLVANARTMNAEQMEAIRHLLLDIPPDTLHSFLLGRFGFSPSTREDFLTMEQMLRELGMPMEYYLEVSHE</sequence>
<dbReference type="PANTHER" id="PTHR35841">
    <property type="entry name" value="PHOSPHONATES-BINDING PERIPLASMIC PROTEIN"/>
    <property type="match status" value="1"/>
</dbReference>
<organism evidence="1 2">
    <name type="scientific">Desulfurispirillum indicum (strain ATCC BAA-1389 / DSM 22839 / S5)</name>
    <dbReference type="NCBI Taxonomy" id="653733"/>
    <lineage>
        <taxon>Bacteria</taxon>
        <taxon>Pseudomonadati</taxon>
        <taxon>Chrysiogenota</taxon>
        <taxon>Chrysiogenia</taxon>
        <taxon>Chrysiogenales</taxon>
        <taxon>Chrysiogenaceae</taxon>
        <taxon>Desulfurispirillum</taxon>
    </lineage>
</organism>
<dbReference type="Pfam" id="PF12974">
    <property type="entry name" value="Phosphonate-bd"/>
    <property type="match status" value="1"/>
</dbReference>
<evidence type="ECO:0000313" key="2">
    <source>
        <dbReference type="Proteomes" id="UP000002572"/>
    </source>
</evidence>
<dbReference type="EMBL" id="CP002432">
    <property type="protein sequence ID" value="ADU66454.1"/>
    <property type="molecule type" value="Genomic_DNA"/>
</dbReference>
<dbReference type="HOGENOM" id="CLU_051472_6_3_0"/>
<dbReference type="PROSITE" id="PS51257">
    <property type="entry name" value="PROKAR_LIPOPROTEIN"/>
    <property type="match status" value="1"/>
</dbReference>
<dbReference type="eggNOG" id="COG3221">
    <property type="taxonomic scope" value="Bacteria"/>
</dbReference>
<evidence type="ECO:0000313" key="1">
    <source>
        <dbReference type="EMBL" id="ADU66454.1"/>
    </source>
</evidence>
<dbReference type="InParanoid" id="E6W0V9"/>
<dbReference type="SUPFAM" id="SSF53850">
    <property type="entry name" value="Periplasmic binding protein-like II"/>
    <property type="match status" value="1"/>
</dbReference>
<dbReference type="KEGG" id="din:Selin_1725"/>